<sequence length="127" mass="14111">MRFLFLLFIVFPAIEIGIFLFLGKLIGILPTVLFMILTGIIGAAAAKKQGTEVYYKVQRDLQYGKMPGEAIADGLCIFIGGLLLMLPGFLSDLAGACLLIPFTRGWCKPILFKWLRGMSKNKRIIIK</sequence>
<evidence type="ECO:0000313" key="2">
    <source>
        <dbReference type="EMBL" id="KIU13343.1"/>
    </source>
</evidence>
<evidence type="ECO:0000256" key="1">
    <source>
        <dbReference type="SAM" id="Phobius"/>
    </source>
</evidence>
<dbReference type="EMBL" id="JXBC01000001">
    <property type="protein sequence ID" value="KIU13343.1"/>
    <property type="molecule type" value="Genomic_DNA"/>
</dbReference>
<dbReference type="PANTHER" id="PTHR35335">
    <property type="entry name" value="UPF0716 PROTEIN FXSA"/>
    <property type="match status" value="1"/>
</dbReference>
<dbReference type="NCBIfam" id="NF008528">
    <property type="entry name" value="PRK11463.1-2"/>
    <property type="match status" value="1"/>
</dbReference>
<organism evidence="2 5">
    <name type="scientific">Bacillus subtilis</name>
    <dbReference type="NCBI Taxonomy" id="1423"/>
    <lineage>
        <taxon>Bacteria</taxon>
        <taxon>Bacillati</taxon>
        <taxon>Bacillota</taxon>
        <taxon>Bacilli</taxon>
        <taxon>Bacillales</taxon>
        <taxon>Bacillaceae</taxon>
        <taxon>Bacillus</taxon>
    </lineage>
</organism>
<dbReference type="EMBL" id="JAGFPW010000001">
    <property type="protein sequence ID" value="MBO3793353.1"/>
    <property type="molecule type" value="Genomic_DNA"/>
</dbReference>
<keyword evidence="1" id="KW-0472">Membrane</keyword>
<keyword evidence="1" id="KW-1133">Transmembrane helix</keyword>
<reference evidence="4" key="3">
    <citation type="submission" date="2023-03" db="EMBL/GenBank/DDBJ databases">
        <title>Complete genome sequences of 52 Bacillus and Priestia strains isolated from West-African fermentations and 26 reference strains from the DSMZ collection.</title>
        <authorList>
            <person name="Wiedenbein E.S."/>
            <person name="Canoy T.S."/>
            <person name="Hui Y."/>
            <person name="Parkouda C."/>
            <person name="Dawende C."/>
            <person name="Ametefe E."/>
            <person name="Jespersen L."/>
            <person name="Nielsen D.S."/>
        </authorList>
    </citation>
    <scope>NUCLEOTIDE SEQUENCE</scope>
    <source>
        <strain evidence="4">PRO56</strain>
    </source>
</reference>
<feature type="transmembrane region" description="Helical" evidence="1">
    <location>
        <begin position="25"/>
        <end position="46"/>
    </location>
</feature>
<dbReference type="Proteomes" id="UP000032247">
    <property type="component" value="Unassembled WGS sequence"/>
</dbReference>
<evidence type="ECO:0000313" key="5">
    <source>
        <dbReference type="Proteomes" id="UP000032247"/>
    </source>
</evidence>
<protein>
    <submittedName>
        <fullName evidence="3">Membrane protein FxsA</fullName>
    </submittedName>
    <submittedName>
        <fullName evidence="2">Phage T7 F exclusion suppressor FxsA</fullName>
    </submittedName>
</protein>
<dbReference type="GO" id="GO:0016020">
    <property type="term" value="C:membrane"/>
    <property type="evidence" value="ECO:0007669"/>
    <property type="project" value="InterPro"/>
</dbReference>
<gene>
    <name evidence="3" type="primary">fxsA</name>
    <name evidence="3" type="ORF">J5227_03260</name>
    <name evidence="4" type="ORF">P5633_09490</name>
    <name evidence="2" type="ORF">SC09_Contig17orf00577</name>
</gene>
<keyword evidence="1" id="KW-0812">Transmembrane</keyword>
<name>A0A0D1IVG4_BACIU</name>
<dbReference type="AlphaFoldDB" id="A0A0D1IVG4"/>
<dbReference type="EMBL" id="CP120576">
    <property type="protein sequence ID" value="WEY86287.1"/>
    <property type="molecule type" value="Genomic_DNA"/>
</dbReference>
<dbReference type="PANTHER" id="PTHR35335:SF1">
    <property type="entry name" value="UPF0716 PROTEIN FXSA"/>
    <property type="match status" value="1"/>
</dbReference>
<feature type="transmembrane region" description="Helical" evidence="1">
    <location>
        <begin position="93"/>
        <end position="115"/>
    </location>
</feature>
<dbReference type="InterPro" id="IPR007313">
    <property type="entry name" value="FxsA"/>
</dbReference>
<reference evidence="3" key="2">
    <citation type="submission" date="2021-03" db="EMBL/GenBank/DDBJ databases">
        <title>Isolation of Bacillus subtilis from fermented food sample.</title>
        <authorList>
            <person name="Lakshmanan V."/>
            <person name="Athira K."/>
            <person name="Rajagopal K."/>
        </authorList>
    </citation>
    <scope>NUCLEOTIDE SEQUENCE</scope>
    <source>
        <strain evidence="3">S1</strain>
    </source>
</reference>
<dbReference type="Proteomes" id="UP000665181">
    <property type="component" value="Unassembled WGS sequence"/>
</dbReference>
<dbReference type="RefSeq" id="WP_015251477.1">
    <property type="nucleotide sequence ID" value="NZ_BSEE01000001.1"/>
</dbReference>
<feature type="transmembrane region" description="Helical" evidence="1">
    <location>
        <begin position="67"/>
        <end position="87"/>
    </location>
</feature>
<dbReference type="Proteomes" id="UP001214898">
    <property type="component" value="Chromosome"/>
</dbReference>
<dbReference type="STRING" id="483913.AN935_14595"/>
<reference evidence="2 5" key="1">
    <citation type="submission" date="2014-12" db="EMBL/GenBank/DDBJ databases">
        <title>Comparative genome analysis of Bacillus coagulans HM-08, Clostridium butyricum HM-68, Bacillus subtilis HM-66 and Bacillus licheniformis BL-09.</title>
        <authorList>
            <person name="Zhang H."/>
        </authorList>
    </citation>
    <scope>NUCLEOTIDE SEQUENCE [LARGE SCALE GENOMIC DNA]</scope>
    <source>
        <strain evidence="2 5">HM-66</strain>
    </source>
</reference>
<evidence type="ECO:0000313" key="3">
    <source>
        <dbReference type="EMBL" id="MBO3793353.1"/>
    </source>
</evidence>
<proteinExistence type="predicted"/>
<accession>A0A0D1IVG4</accession>
<evidence type="ECO:0000313" key="4">
    <source>
        <dbReference type="EMBL" id="WEY86287.1"/>
    </source>
</evidence>
<dbReference type="PATRIC" id="fig|1423.134.peg.3824"/>
<dbReference type="Pfam" id="PF04186">
    <property type="entry name" value="FxsA"/>
    <property type="match status" value="1"/>
</dbReference>